<dbReference type="Pfam" id="PF09365">
    <property type="entry name" value="DUF2461"/>
    <property type="match status" value="1"/>
</dbReference>
<feature type="compositionally biased region" description="Basic residues" evidence="1">
    <location>
        <begin position="62"/>
        <end position="72"/>
    </location>
</feature>
<feature type="compositionally biased region" description="Acidic residues" evidence="1">
    <location>
        <begin position="38"/>
        <end position="48"/>
    </location>
</feature>
<name>A0ABR1NRE1_DIAER</name>
<evidence type="ECO:0008006" key="4">
    <source>
        <dbReference type="Google" id="ProtNLM"/>
    </source>
</evidence>
<protein>
    <recommendedName>
        <fullName evidence="4">TIGR02453 family protein</fullName>
    </recommendedName>
</protein>
<dbReference type="PANTHER" id="PTHR36452:SF1">
    <property type="entry name" value="DUF2461 DOMAIN-CONTAINING PROTEIN"/>
    <property type="match status" value="1"/>
</dbReference>
<organism evidence="2 3">
    <name type="scientific">Diaporthe eres</name>
    <name type="common">Phomopsis oblonga</name>
    <dbReference type="NCBI Taxonomy" id="83184"/>
    <lineage>
        <taxon>Eukaryota</taxon>
        <taxon>Fungi</taxon>
        <taxon>Dikarya</taxon>
        <taxon>Ascomycota</taxon>
        <taxon>Pezizomycotina</taxon>
        <taxon>Sordariomycetes</taxon>
        <taxon>Sordariomycetidae</taxon>
        <taxon>Diaporthales</taxon>
        <taxon>Diaporthaceae</taxon>
        <taxon>Diaporthe</taxon>
        <taxon>Diaporthe eres species complex</taxon>
    </lineage>
</organism>
<dbReference type="NCBIfam" id="TIGR02453">
    <property type="entry name" value="TIGR02453 family protein"/>
    <property type="match status" value="1"/>
</dbReference>
<dbReference type="PANTHER" id="PTHR36452">
    <property type="entry name" value="CHROMOSOME 12, WHOLE GENOME SHOTGUN SEQUENCE"/>
    <property type="match status" value="1"/>
</dbReference>
<reference evidence="2 3" key="1">
    <citation type="submission" date="2024-02" db="EMBL/GenBank/DDBJ databases">
        <title>De novo assembly and annotation of 12 fungi associated with fruit tree decline syndrome in Ontario, Canada.</title>
        <authorList>
            <person name="Sulman M."/>
            <person name="Ellouze W."/>
            <person name="Ilyukhin E."/>
        </authorList>
    </citation>
    <scope>NUCLEOTIDE SEQUENCE [LARGE SCALE GENOMIC DNA]</scope>
    <source>
        <strain evidence="2 3">M169</strain>
    </source>
</reference>
<gene>
    <name evidence="2" type="ORF">SLS63_012365</name>
</gene>
<dbReference type="EMBL" id="JAKNSF020000135">
    <property type="protein sequence ID" value="KAK7712380.1"/>
    <property type="molecule type" value="Genomic_DNA"/>
</dbReference>
<keyword evidence="3" id="KW-1185">Reference proteome</keyword>
<dbReference type="Proteomes" id="UP001430848">
    <property type="component" value="Unassembled WGS sequence"/>
</dbReference>
<sequence>MPPRKRQPAAPETPVASAGRRSTRISSSGKKSQYFEASSDDDIEDSTAEEVKVTNGNGNGTGRKRGRPRKNPASRPTPTGKKAKIEHDDDSDEFKEDGKDEEEEDDDELDEDEEPRVTITPLNKMRGTGGVDYEDDRLHPNTLLFLKDLKANNKRSWLKSNDPEYRRSLQDWNTYVESLMQKIIAADPTIPELPLKDVVFRIYRDIRFSNDPTPYKPHYSVAFSRTGRKGPYACYYVHCEPGSCFVGGGLWHPDAAHLARLRASIDERPRRWRRVLQEDAFRAAFLPGAKRGDEKSCLKAFCKANGENALKKKPKGFDADHRDIELLKLRNFTVGKKIPDSALTSDDSQDQIVDIIRAMVGYVGFLNDVVMPDPNPDSDSSSEEEDGDENGDSDEDDNADEE</sequence>
<feature type="compositionally biased region" description="Acidic residues" evidence="1">
    <location>
        <begin position="380"/>
        <end position="402"/>
    </location>
</feature>
<dbReference type="InterPro" id="IPR012808">
    <property type="entry name" value="CHP02453"/>
</dbReference>
<comment type="caution">
    <text evidence="2">The sequence shown here is derived from an EMBL/GenBank/DDBJ whole genome shotgun (WGS) entry which is preliminary data.</text>
</comment>
<feature type="region of interest" description="Disordered" evidence="1">
    <location>
        <begin position="369"/>
        <end position="402"/>
    </location>
</feature>
<evidence type="ECO:0000256" key="1">
    <source>
        <dbReference type="SAM" id="MobiDB-lite"/>
    </source>
</evidence>
<evidence type="ECO:0000313" key="2">
    <source>
        <dbReference type="EMBL" id="KAK7712380.1"/>
    </source>
</evidence>
<evidence type="ECO:0000313" key="3">
    <source>
        <dbReference type="Proteomes" id="UP001430848"/>
    </source>
</evidence>
<accession>A0ABR1NRE1</accession>
<feature type="region of interest" description="Disordered" evidence="1">
    <location>
        <begin position="1"/>
        <end position="129"/>
    </location>
</feature>
<feature type="compositionally biased region" description="Acidic residues" evidence="1">
    <location>
        <begin position="88"/>
        <end position="114"/>
    </location>
</feature>
<proteinExistence type="predicted"/>